<reference evidence="3" key="2">
    <citation type="journal article" date="2024" name="Plant">
        <title>Genomic evolution and insights into agronomic trait innovations of Sesamum species.</title>
        <authorList>
            <person name="Miao H."/>
            <person name="Wang L."/>
            <person name="Qu L."/>
            <person name="Liu H."/>
            <person name="Sun Y."/>
            <person name="Le M."/>
            <person name="Wang Q."/>
            <person name="Wei S."/>
            <person name="Zheng Y."/>
            <person name="Lin W."/>
            <person name="Duan Y."/>
            <person name="Cao H."/>
            <person name="Xiong S."/>
            <person name="Wang X."/>
            <person name="Wei L."/>
            <person name="Li C."/>
            <person name="Ma Q."/>
            <person name="Ju M."/>
            <person name="Zhao R."/>
            <person name="Li G."/>
            <person name="Mu C."/>
            <person name="Tian Q."/>
            <person name="Mei H."/>
            <person name="Zhang T."/>
            <person name="Gao T."/>
            <person name="Zhang H."/>
        </authorList>
    </citation>
    <scope>NUCLEOTIDE SEQUENCE</scope>
    <source>
        <strain evidence="3">G02</strain>
    </source>
</reference>
<dbReference type="InterPro" id="IPR005162">
    <property type="entry name" value="Retrotrans_gag_dom"/>
</dbReference>
<gene>
    <name evidence="3" type="ORF">Sradi_3877100</name>
</gene>
<comment type="caution">
    <text evidence="3">The sequence shown here is derived from an EMBL/GenBank/DDBJ whole genome shotgun (WGS) entry which is preliminary data.</text>
</comment>
<dbReference type="EMBL" id="JACGWJ010000016">
    <property type="protein sequence ID" value="KAL0361926.1"/>
    <property type="molecule type" value="Genomic_DNA"/>
</dbReference>
<feature type="region of interest" description="Disordered" evidence="1">
    <location>
        <begin position="1"/>
        <end position="87"/>
    </location>
</feature>
<dbReference type="PANTHER" id="PTHR33223">
    <property type="entry name" value="CCHC-TYPE DOMAIN-CONTAINING PROTEIN"/>
    <property type="match status" value="1"/>
</dbReference>
<accession>A0AAW2Q2H7</accession>
<feature type="domain" description="Retrotransposon gag" evidence="2">
    <location>
        <begin position="187"/>
        <end position="276"/>
    </location>
</feature>
<evidence type="ECO:0000256" key="1">
    <source>
        <dbReference type="SAM" id="MobiDB-lite"/>
    </source>
</evidence>
<dbReference type="Pfam" id="PF03732">
    <property type="entry name" value="Retrotrans_gag"/>
    <property type="match status" value="1"/>
</dbReference>
<proteinExistence type="predicted"/>
<evidence type="ECO:0000313" key="3">
    <source>
        <dbReference type="EMBL" id="KAL0361926.1"/>
    </source>
</evidence>
<sequence length="277" mass="30739">MENPKHPSNKQKAVALPSDTQTLQVVTGAPPTPVLARSTPVTLAPAPPPPLAVGPTIDPPRRSPVTSSDVEGPEEEAGEKAPVPVPPGGRRWEILLPESQKVPQQWLTRFEHLEKGLQEVKYQIEGALEDEPQRIPFTEAVMADELPMNCRTPAIAEYNDTSPMEHLSRFDNAALLHRYTDGIKCQVFVTTFARAAQQWFNQLPVGAIGSFQEFQSLFLHQFASRKLRKTELSLFAVRQKDNEPLKEYLQRFNTAALEVPSATQEVKASAFSQGLLD</sequence>
<organism evidence="3">
    <name type="scientific">Sesamum radiatum</name>
    <name type="common">Black benniseed</name>
    <dbReference type="NCBI Taxonomy" id="300843"/>
    <lineage>
        <taxon>Eukaryota</taxon>
        <taxon>Viridiplantae</taxon>
        <taxon>Streptophyta</taxon>
        <taxon>Embryophyta</taxon>
        <taxon>Tracheophyta</taxon>
        <taxon>Spermatophyta</taxon>
        <taxon>Magnoliopsida</taxon>
        <taxon>eudicotyledons</taxon>
        <taxon>Gunneridae</taxon>
        <taxon>Pentapetalae</taxon>
        <taxon>asterids</taxon>
        <taxon>lamiids</taxon>
        <taxon>Lamiales</taxon>
        <taxon>Pedaliaceae</taxon>
        <taxon>Sesamum</taxon>
    </lineage>
</organism>
<dbReference type="AlphaFoldDB" id="A0AAW2Q2H7"/>
<reference evidence="3" key="1">
    <citation type="submission" date="2020-06" db="EMBL/GenBank/DDBJ databases">
        <authorList>
            <person name="Li T."/>
            <person name="Hu X."/>
            <person name="Zhang T."/>
            <person name="Song X."/>
            <person name="Zhang H."/>
            <person name="Dai N."/>
            <person name="Sheng W."/>
            <person name="Hou X."/>
            <person name="Wei L."/>
        </authorList>
    </citation>
    <scope>NUCLEOTIDE SEQUENCE</scope>
    <source>
        <strain evidence="3">G02</strain>
        <tissue evidence="3">Leaf</tissue>
    </source>
</reference>
<name>A0AAW2Q2H7_SESRA</name>
<protein>
    <recommendedName>
        <fullName evidence="2">Retrotransposon gag domain-containing protein</fullName>
    </recommendedName>
</protein>
<dbReference type="PANTHER" id="PTHR33223:SF10">
    <property type="entry name" value="AMINOTRANSFERASE-LIKE PLANT MOBILE DOMAIN-CONTAINING PROTEIN"/>
    <property type="match status" value="1"/>
</dbReference>
<evidence type="ECO:0000259" key="2">
    <source>
        <dbReference type="Pfam" id="PF03732"/>
    </source>
</evidence>